<feature type="transmembrane region" description="Helical" evidence="6">
    <location>
        <begin position="235"/>
        <end position="255"/>
    </location>
</feature>
<reference evidence="7" key="1">
    <citation type="submission" date="2023-07" db="EMBL/GenBank/DDBJ databases">
        <title>Genomic Encyclopedia of Type Strains, Phase IV (KMG-IV): sequencing the most valuable type-strain genomes for metagenomic binning, comparative biology and taxonomic classification.</title>
        <authorList>
            <person name="Goeker M."/>
        </authorList>
    </citation>
    <scope>NUCLEOTIDE SEQUENCE</scope>
    <source>
        <strain evidence="7">DSM 23947</strain>
    </source>
</reference>
<dbReference type="AlphaFoldDB" id="A0AAJ1WK00"/>
<evidence type="ECO:0000313" key="8">
    <source>
        <dbReference type="Proteomes" id="UP001237207"/>
    </source>
</evidence>
<keyword evidence="5 6" id="KW-0472">Membrane</keyword>
<evidence type="ECO:0000256" key="1">
    <source>
        <dbReference type="ARBA" id="ARBA00004651"/>
    </source>
</evidence>
<dbReference type="Pfam" id="PF09678">
    <property type="entry name" value="Caa3_CtaG"/>
    <property type="match status" value="1"/>
</dbReference>
<gene>
    <name evidence="7" type="ORF">J2S13_002480</name>
</gene>
<feature type="transmembrane region" description="Helical" evidence="6">
    <location>
        <begin position="140"/>
        <end position="158"/>
    </location>
</feature>
<feature type="transmembrane region" description="Helical" evidence="6">
    <location>
        <begin position="37"/>
        <end position="55"/>
    </location>
</feature>
<feature type="transmembrane region" description="Helical" evidence="6">
    <location>
        <begin position="13"/>
        <end position="30"/>
    </location>
</feature>
<comment type="subcellular location">
    <subcellularLocation>
        <location evidence="1">Cell membrane</location>
        <topology evidence="1">Multi-pass membrane protein</topology>
    </subcellularLocation>
</comment>
<dbReference type="GO" id="GO:0005886">
    <property type="term" value="C:plasma membrane"/>
    <property type="evidence" value="ECO:0007669"/>
    <property type="project" value="UniProtKB-SubCell"/>
</dbReference>
<feature type="transmembrane region" description="Helical" evidence="6">
    <location>
        <begin position="178"/>
        <end position="199"/>
    </location>
</feature>
<sequence>MYSILLQDNWLDVHLLFTLAIFAFLYGFLIKHYTTTALFSKQCFLFIVSLILFYFSIESPISHVSMSTHMVQMSILYFMVPPILLLGIPSQIFRFLHRHSWTKTMKPFIISPNHALISFAILFFLYHIPSVLTWLLQHSFLLKGYSIILLLLAFPMWWPIVAPMDILCAKNKLKMKRYATLSGIYLMPACLFFILSGVIDLNSHPFLMDPSLCLTNPSGAIGFFLSPIGMRIDQVIAGLLMMGIHKIGMIIAFRLRTTEHSVNQKIF</sequence>
<feature type="transmembrane region" description="Helical" evidence="6">
    <location>
        <begin position="108"/>
        <end position="128"/>
    </location>
</feature>
<evidence type="ECO:0000256" key="3">
    <source>
        <dbReference type="ARBA" id="ARBA00022692"/>
    </source>
</evidence>
<dbReference type="Proteomes" id="UP001237207">
    <property type="component" value="Unassembled WGS sequence"/>
</dbReference>
<dbReference type="InterPro" id="IPR019108">
    <property type="entry name" value="Caa3_assmbl_CtaG-rel"/>
</dbReference>
<evidence type="ECO:0000256" key="4">
    <source>
        <dbReference type="ARBA" id="ARBA00022989"/>
    </source>
</evidence>
<evidence type="ECO:0000256" key="5">
    <source>
        <dbReference type="ARBA" id="ARBA00023136"/>
    </source>
</evidence>
<comment type="caution">
    <text evidence="7">The sequence shown here is derived from an EMBL/GenBank/DDBJ whole genome shotgun (WGS) entry which is preliminary data.</text>
</comment>
<organism evidence="7 8">
    <name type="scientific">Oikeobacillus pervagus</name>
    <dbReference type="NCBI Taxonomy" id="1325931"/>
    <lineage>
        <taxon>Bacteria</taxon>
        <taxon>Bacillati</taxon>
        <taxon>Bacillota</taxon>
        <taxon>Bacilli</taxon>
        <taxon>Bacillales</taxon>
        <taxon>Bacillaceae</taxon>
        <taxon>Oikeobacillus</taxon>
    </lineage>
</organism>
<feature type="transmembrane region" description="Helical" evidence="6">
    <location>
        <begin position="75"/>
        <end position="96"/>
    </location>
</feature>
<keyword evidence="2" id="KW-1003">Cell membrane</keyword>
<keyword evidence="3 6" id="KW-0812">Transmembrane</keyword>
<accession>A0AAJ1WK00</accession>
<evidence type="ECO:0000313" key="7">
    <source>
        <dbReference type="EMBL" id="MDQ0216058.1"/>
    </source>
</evidence>
<evidence type="ECO:0000256" key="6">
    <source>
        <dbReference type="SAM" id="Phobius"/>
    </source>
</evidence>
<keyword evidence="4 6" id="KW-1133">Transmembrane helix</keyword>
<keyword evidence="8" id="KW-1185">Reference proteome</keyword>
<name>A0AAJ1WK00_9BACI</name>
<proteinExistence type="predicted"/>
<dbReference type="EMBL" id="JAUSUC010000034">
    <property type="protein sequence ID" value="MDQ0216058.1"/>
    <property type="molecule type" value="Genomic_DNA"/>
</dbReference>
<dbReference type="RefSeq" id="WP_307258054.1">
    <property type="nucleotide sequence ID" value="NZ_JAUSUC010000034.1"/>
</dbReference>
<evidence type="ECO:0000256" key="2">
    <source>
        <dbReference type="ARBA" id="ARBA00022475"/>
    </source>
</evidence>
<protein>
    <submittedName>
        <fullName evidence="7">Membrane protein</fullName>
    </submittedName>
</protein>